<keyword evidence="2" id="KW-0472">Membrane</keyword>
<evidence type="ECO:0000256" key="1">
    <source>
        <dbReference type="SAM" id="MobiDB-lite"/>
    </source>
</evidence>
<keyword evidence="5" id="KW-1185">Reference proteome</keyword>
<feature type="compositionally biased region" description="Low complexity" evidence="1">
    <location>
        <begin position="219"/>
        <end position="237"/>
    </location>
</feature>
<keyword evidence="2" id="KW-1133">Transmembrane helix</keyword>
<protein>
    <submittedName>
        <fullName evidence="4">Uncharacterized protein</fullName>
    </submittedName>
</protein>
<comment type="caution">
    <text evidence="4">The sequence shown here is derived from an EMBL/GenBank/DDBJ whole genome shotgun (WGS) entry which is preliminary data.</text>
</comment>
<feature type="region of interest" description="Disordered" evidence="1">
    <location>
        <begin position="215"/>
        <end position="237"/>
    </location>
</feature>
<feature type="region of interest" description="Disordered" evidence="1">
    <location>
        <begin position="327"/>
        <end position="366"/>
    </location>
</feature>
<reference evidence="4 5" key="1">
    <citation type="submission" date="2018-11" db="EMBL/GenBank/DDBJ databases">
        <title>Genome sequence of Saitozyma podzolica DSM 27192.</title>
        <authorList>
            <person name="Aliyu H."/>
            <person name="Gorte O."/>
            <person name="Ochsenreither K."/>
        </authorList>
    </citation>
    <scope>NUCLEOTIDE SEQUENCE [LARGE SCALE GENOMIC DNA]</scope>
    <source>
        <strain evidence="4 5">DSM 27192</strain>
    </source>
</reference>
<dbReference type="AlphaFoldDB" id="A0A427YW43"/>
<dbReference type="PANTHER" id="PTHR37487:SF3">
    <property type="entry name" value="CLEAVAGE_POLYADENYLATION SPECIFICITY FACTOR A SUBUNIT N-TERMINAL DOMAIN-CONTAINING PROTEIN"/>
    <property type="match status" value="1"/>
</dbReference>
<name>A0A427YW43_9TREE</name>
<dbReference type="PANTHER" id="PTHR37487">
    <property type="entry name" value="CHROMOSOME 1, WHOLE GENOME SHOTGUN SEQUENCE"/>
    <property type="match status" value="1"/>
</dbReference>
<feature type="compositionally biased region" description="Basic and acidic residues" evidence="1">
    <location>
        <begin position="542"/>
        <end position="555"/>
    </location>
</feature>
<evidence type="ECO:0000256" key="3">
    <source>
        <dbReference type="SAM" id="SignalP"/>
    </source>
</evidence>
<keyword evidence="2" id="KW-0812">Transmembrane</keyword>
<proteinExistence type="predicted"/>
<feature type="signal peptide" evidence="3">
    <location>
        <begin position="1"/>
        <end position="18"/>
    </location>
</feature>
<feature type="compositionally biased region" description="Basic and acidic residues" evidence="1">
    <location>
        <begin position="522"/>
        <end position="531"/>
    </location>
</feature>
<feature type="compositionally biased region" description="Low complexity" evidence="1">
    <location>
        <begin position="473"/>
        <end position="482"/>
    </location>
</feature>
<dbReference type="OrthoDB" id="2591431at2759"/>
<keyword evidence="3" id="KW-0732">Signal</keyword>
<dbReference type="Proteomes" id="UP000279259">
    <property type="component" value="Unassembled WGS sequence"/>
</dbReference>
<evidence type="ECO:0000313" key="5">
    <source>
        <dbReference type="Proteomes" id="UP000279259"/>
    </source>
</evidence>
<gene>
    <name evidence="4" type="ORF">EHS25_000365</name>
</gene>
<feature type="compositionally biased region" description="Low complexity" evidence="1">
    <location>
        <begin position="447"/>
        <end position="464"/>
    </location>
</feature>
<feature type="chain" id="PRO_5019487002" evidence="3">
    <location>
        <begin position="19"/>
        <end position="589"/>
    </location>
</feature>
<dbReference type="STRING" id="1890683.A0A427YW43"/>
<feature type="region of interest" description="Disordered" evidence="1">
    <location>
        <begin position="388"/>
        <end position="589"/>
    </location>
</feature>
<feature type="compositionally biased region" description="Low complexity" evidence="1">
    <location>
        <begin position="398"/>
        <end position="414"/>
    </location>
</feature>
<feature type="transmembrane region" description="Helical" evidence="2">
    <location>
        <begin position="263"/>
        <end position="287"/>
    </location>
</feature>
<sequence>MRLPVLIPTLLLLPLSLGFSFTLNSTAVSQCGITSVHWSGGTPPFYLTVIPAFDYPQNISIPTSAWDAGSSTGEYQWTVNYPGGTRFAAMMSDATGPGTGGVSTLYTVTGSSASCTMRSTSTDFLFYLNATTVTQCSNFEIYWDNTATDPVTILGVIPGGQPFQITSSSGSDSLVWNTNIASGTQFILAAFDSGKNGQGGSSDLMTVGKSANSACLDDSSPSSTPVNVPSQTATATKTGGGAVKTVTAIATVAPSGGGLKTGAIVGIVVGVVVTVLILQAALVWFCCRRQLASLISHRKQIRAQGLKPGGEVDLFSQGRSSVILEDDPSAADLMSASNRGPRSRASRASMGFGRTGTGTARSRSSVGDAYAYDETSISPFWDGAMVPPESHLTSTSDGGTLLPPLSSLGSPFGSDTDLLPPSRPHIRTDSLSSTSSRPVSMHELAYLSPTSPSSASALTSTSRSRPPPQVTKAQMAAALAAANPDEPSPRSGFGPSRDHRGEELQGYGSRQPPMDAPTGGFRLHEDAGRVDDVEDLPPMYRPEWETRSERERAEDATATAMAPATATGPGRGAGQGESEGEGQRDALDH</sequence>
<organism evidence="4 5">
    <name type="scientific">Saitozyma podzolica</name>
    <dbReference type="NCBI Taxonomy" id="1890683"/>
    <lineage>
        <taxon>Eukaryota</taxon>
        <taxon>Fungi</taxon>
        <taxon>Dikarya</taxon>
        <taxon>Basidiomycota</taxon>
        <taxon>Agaricomycotina</taxon>
        <taxon>Tremellomycetes</taxon>
        <taxon>Tremellales</taxon>
        <taxon>Trimorphomycetaceae</taxon>
        <taxon>Saitozyma</taxon>
    </lineage>
</organism>
<accession>A0A427YW43</accession>
<feature type="compositionally biased region" description="Polar residues" evidence="1">
    <location>
        <begin position="429"/>
        <end position="438"/>
    </location>
</feature>
<evidence type="ECO:0000313" key="4">
    <source>
        <dbReference type="EMBL" id="RSH95279.1"/>
    </source>
</evidence>
<dbReference type="EMBL" id="RSCD01000001">
    <property type="protein sequence ID" value="RSH95279.1"/>
    <property type="molecule type" value="Genomic_DNA"/>
</dbReference>
<feature type="compositionally biased region" description="Low complexity" evidence="1">
    <location>
        <begin position="556"/>
        <end position="568"/>
    </location>
</feature>
<evidence type="ECO:0000256" key="2">
    <source>
        <dbReference type="SAM" id="Phobius"/>
    </source>
</evidence>